<reference evidence="3 4" key="1">
    <citation type="submission" date="2020-02" db="EMBL/GenBank/DDBJ databases">
        <title>The whole genome sequence of CPCC 205119.</title>
        <authorList>
            <person name="Jiang Z."/>
        </authorList>
    </citation>
    <scope>NUCLEOTIDE SEQUENCE [LARGE SCALE GENOMIC DNA]</scope>
    <source>
        <strain evidence="3 4">CPCC 205119</strain>
    </source>
</reference>
<proteinExistence type="predicted"/>
<dbReference type="EMBL" id="JAAGWK010000024">
    <property type="protein sequence ID" value="NEL55643.1"/>
    <property type="molecule type" value="Genomic_DNA"/>
</dbReference>
<dbReference type="AlphaFoldDB" id="A0A7K3WJD4"/>
<dbReference type="RefSeq" id="WP_152730863.1">
    <property type="nucleotide sequence ID" value="NZ_JAABOZ010000004.1"/>
</dbReference>
<dbReference type="Proteomes" id="UP000470470">
    <property type="component" value="Unassembled WGS sequence"/>
</dbReference>
<feature type="region of interest" description="Disordered" evidence="1">
    <location>
        <begin position="29"/>
        <end position="54"/>
    </location>
</feature>
<keyword evidence="2" id="KW-0812">Transmembrane</keyword>
<comment type="caution">
    <text evidence="3">The sequence shown here is derived from an EMBL/GenBank/DDBJ whole genome shotgun (WGS) entry which is preliminary data.</text>
</comment>
<gene>
    <name evidence="3" type="ORF">G1H19_16810</name>
</gene>
<protein>
    <submittedName>
        <fullName evidence="3">Uncharacterized protein</fullName>
    </submittedName>
</protein>
<sequence length="244" mass="25532">MGSGVLLAALVVLWFVVLVPMVVTRGEPGTQPAGTAGGVRGQGGGADSGRTLQRRRTVDPVVHAETERVAIDRAALRSSGELRVDVHAVRRRTLGGLVALALLTLVGALAYQSWMWAPQVLLDVAVVGYLMVLRATVQRERRAAARRAARRAARPVARQVPARPAPAAAPAAAATVSPVSAPLASTPYPSLPLAPVHPLRPGRVVAARTPTPAGWQDSAVVDLDDDDIGFADVDLYAPRRVANG</sequence>
<feature type="transmembrane region" description="Helical" evidence="2">
    <location>
        <begin position="6"/>
        <end position="23"/>
    </location>
</feature>
<feature type="transmembrane region" description="Helical" evidence="2">
    <location>
        <begin position="120"/>
        <end position="137"/>
    </location>
</feature>
<evidence type="ECO:0000313" key="3">
    <source>
        <dbReference type="EMBL" id="NEL55643.1"/>
    </source>
</evidence>
<keyword evidence="2" id="KW-1133">Transmembrane helix</keyword>
<evidence type="ECO:0000256" key="1">
    <source>
        <dbReference type="SAM" id="MobiDB-lite"/>
    </source>
</evidence>
<evidence type="ECO:0000256" key="2">
    <source>
        <dbReference type="SAM" id="Phobius"/>
    </source>
</evidence>
<feature type="compositionally biased region" description="Gly residues" evidence="1">
    <location>
        <begin position="35"/>
        <end position="47"/>
    </location>
</feature>
<feature type="transmembrane region" description="Helical" evidence="2">
    <location>
        <begin position="93"/>
        <end position="114"/>
    </location>
</feature>
<name>A0A7K3WJD4_9ACTN</name>
<keyword evidence="4" id="KW-1185">Reference proteome</keyword>
<evidence type="ECO:0000313" key="4">
    <source>
        <dbReference type="Proteomes" id="UP000470470"/>
    </source>
</evidence>
<accession>A0A7K3WJD4</accession>
<organism evidence="3 4">
    <name type="scientific">Goekera deserti</name>
    <dbReference type="NCBI Taxonomy" id="2497753"/>
    <lineage>
        <taxon>Bacteria</taxon>
        <taxon>Bacillati</taxon>
        <taxon>Actinomycetota</taxon>
        <taxon>Actinomycetes</taxon>
        <taxon>Geodermatophilales</taxon>
        <taxon>Geodermatophilaceae</taxon>
        <taxon>Goekera</taxon>
    </lineage>
</organism>
<keyword evidence="2" id="KW-0472">Membrane</keyword>